<feature type="domain" description="HTH merR-type" evidence="3">
    <location>
        <begin position="1"/>
        <end position="71"/>
    </location>
</feature>
<feature type="coiled-coil region" evidence="2">
    <location>
        <begin position="86"/>
        <end position="113"/>
    </location>
</feature>
<dbReference type="CDD" id="cd01107">
    <property type="entry name" value="HTH_BmrR"/>
    <property type="match status" value="1"/>
</dbReference>
<gene>
    <name evidence="4" type="ORF">KDA_19210</name>
</gene>
<dbReference type="PROSITE" id="PS50937">
    <property type="entry name" value="HTH_MERR_2"/>
    <property type="match status" value="1"/>
</dbReference>
<keyword evidence="5" id="KW-1185">Reference proteome</keyword>
<dbReference type="SMART" id="SM00422">
    <property type="entry name" value="HTH_MERR"/>
    <property type="match status" value="1"/>
</dbReference>
<dbReference type="RefSeq" id="WP_126626890.1">
    <property type="nucleotide sequence ID" value="NZ_BIFT01000001.1"/>
</dbReference>
<dbReference type="PROSITE" id="PS00552">
    <property type="entry name" value="HTH_MERR_1"/>
    <property type="match status" value="1"/>
</dbReference>
<dbReference type="InterPro" id="IPR000551">
    <property type="entry name" value="MerR-type_HTH_dom"/>
</dbReference>
<dbReference type="InterPro" id="IPR047057">
    <property type="entry name" value="MerR_fam"/>
</dbReference>
<evidence type="ECO:0000313" key="4">
    <source>
        <dbReference type="EMBL" id="GCE26437.1"/>
    </source>
</evidence>
<protein>
    <submittedName>
        <fullName evidence="4">MerR family transcriptional regulator</fullName>
    </submittedName>
</protein>
<dbReference type="PANTHER" id="PTHR30204">
    <property type="entry name" value="REDOX-CYCLING DRUG-SENSING TRANSCRIPTIONAL ACTIVATOR SOXR"/>
    <property type="match status" value="1"/>
</dbReference>
<comment type="caution">
    <text evidence="4">The sequence shown here is derived from an EMBL/GenBank/DDBJ whole genome shotgun (WGS) entry which is preliminary data.</text>
</comment>
<dbReference type="Pfam" id="PF13411">
    <property type="entry name" value="MerR_1"/>
    <property type="match status" value="1"/>
</dbReference>
<dbReference type="InterPro" id="IPR009061">
    <property type="entry name" value="DNA-bd_dom_put_sf"/>
</dbReference>
<dbReference type="SUPFAM" id="SSF46955">
    <property type="entry name" value="Putative DNA-binding domain"/>
    <property type="match status" value="1"/>
</dbReference>
<evidence type="ECO:0000256" key="2">
    <source>
        <dbReference type="SAM" id="Coils"/>
    </source>
</evidence>
<dbReference type="EMBL" id="BIFT01000001">
    <property type="protein sequence ID" value="GCE26437.1"/>
    <property type="molecule type" value="Genomic_DNA"/>
</dbReference>
<proteinExistence type="predicted"/>
<evidence type="ECO:0000313" key="5">
    <source>
        <dbReference type="Proteomes" id="UP000287171"/>
    </source>
</evidence>
<organism evidence="4 5">
    <name type="scientific">Dictyobacter alpinus</name>
    <dbReference type="NCBI Taxonomy" id="2014873"/>
    <lineage>
        <taxon>Bacteria</taxon>
        <taxon>Bacillati</taxon>
        <taxon>Chloroflexota</taxon>
        <taxon>Ktedonobacteria</taxon>
        <taxon>Ktedonobacterales</taxon>
        <taxon>Dictyobacteraceae</taxon>
        <taxon>Dictyobacter</taxon>
    </lineage>
</organism>
<dbReference type="Gene3D" id="3.20.80.10">
    <property type="entry name" value="Regulatory factor, effector binding domain"/>
    <property type="match status" value="1"/>
</dbReference>
<evidence type="ECO:0000259" key="3">
    <source>
        <dbReference type="PROSITE" id="PS50937"/>
    </source>
</evidence>
<keyword evidence="1" id="KW-0238">DNA-binding</keyword>
<accession>A0A402B512</accession>
<dbReference type="SMART" id="SM00871">
    <property type="entry name" value="AraC_E_bind"/>
    <property type="match status" value="1"/>
</dbReference>
<keyword evidence="2" id="KW-0175">Coiled coil</keyword>
<dbReference type="Gene3D" id="1.10.1660.10">
    <property type="match status" value="1"/>
</dbReference>
<dbReference type="GO" id="GO:0003677">
    <property type="term" value="F:DNA binding"/>
    <property type="evidence" value="ECO:0007669"/>
    <property type="project" value="UniProtKB-KW"/>
</dbReference>
<sequence>MFTVGEFSRLAQVSKRLLRYYDEIGLLKPNHTDRFTGYRYYSAEQMSYLNRILALKDLGLSLDQIQRILRDNVSTEAIQGMLLLKKAEIEQQLQGELQRIRNIESRLQAIRNTEANKPLNVVLKQMPAQAVLSVRTIIESFEAGLDIFNQIVTALPEKNIYGLRFCICHSDGIVERDIDLEMGYLIEAKSHAPVPITDELQLNFHELPAVPAMATFVVKGSLENIHAGYTEIGTWTEANNYRFAGIPREITLQAPQAADGSDLITEIQFPVEPITHT</sequence>
<dbReference type="InterPro" id="IPR010499">
    <property type="entry name" value="AraC_E-bd"/>
</dbReference>
<name>A0A402B512_9CHLR</name>
<dbReference type="OrthoDB" id="9773308at2"/>
<dbReference type="Proteomes" id="UP000287171">
    <property type="component" value="Unassembled WGS sequence"/>
</dbReference>
<dbReference type="GO" id="GO:0003700">
    <property type="term" value="F:DNA-binding transcription factor activity"/>
    <property type="evidence" value="ECO:0007669"/>
    <property type="project" value="InterPro"/>
</dbReference>
<dbReference type="InterPro" id="IPR011256">
    <property type="entry name" value="Reg_factor_effector_dom_sf"/>
</dbReference>
<dbReference type="PANTHER" id="PTHR30204:SF97">
    <property type="entry name" value="MERR FAMILY REGULATORY PROTEIN"/>
    <property type="match status" value="1"/>
</dbReference>
<evidence type="ECO:0000256" key="1">
    <source>
        <dbReference type="ARBA" id="ARBA00023125"/>
    </source>
</evidence>
<dbReference type="AlphaFoldDB" id="A0A402B512"/>
<dbReference type="InterPro" id="IPR029442">
    <property type="entry name" value="GyrI-like"/>
</dbReference>
<dbReference type="Pfam" id="PF06445">
    <property type="entry name" value="GyrI-like"/>
    <property type="match status" value="1"/>
</dbReference>
<dbReference type="SUPFAM" id="SSF55136">
    <property type="entry name" value="Probable bacterial effector-binding domain"/>
    <property type="match status" value="1"/>
</dbReference>
<reference evidence="5" key="1">
    <citation type="submission" date="2018-12" db="EMBL/GenBank/DDBJ databases">
        <title>Tengunoibacter tsumagoiensis gen. nov., sp. nov., Dictyobacter kobayashii sp. nov., D. alpinus sp. nov., and D. joshuensis sp. nov. and description of Dictyobacteraceae fam. nov. within the order Ktedonobacterales isolated from Tengu-no-mugimeshi.</title>
        <authorList>
            <person name="Wang C.M."/>
            <person name="Zheng Y."/>
            <person name="Sakai Y."/>
            <person name="Toyoda A."/>
            <person name="Minakuchi Y."/>
            <person name="Abe K."/>
            <person name="Yokota A."/>
            <person name="Yabe S."/>
        </authorList>
    </citation>
    <scope>NUCLEOTIDE SEQUENCE [LARGE SCALE GENOMIC DNA]</scope>
    <source>
        <strain evidence="5">Uno16</strain>
    </source>
</reference>